<dbReference type="AlphaFoldDB" id="A0A8H7YG33"/>
<comment type="caution">
    <text evidence="2">The sequence shown here is derived from an EMBL/GenBank/DDBJ whole genome shotgun (WGS) entry which is preliminary data.</text>
</comment>
<organism evidence="2 3">
    <name type="scientific">Ajellomyces capsulatus</name>
    <name type="common">Darling's disease fungus</name>
    <name type="synonym">Histoplasma capsulatum</name>
    <dbReference type="NCBI Taxonomy" id="5037"/>
    <lineage>
        <taxon>Eukaryota</taxon>
        <taxon>Fungi</taxon>
        <taxon>Dikarya</taxon>
        <taxon>Ascomycota</taxon>
        <taxon>Pezizomycotina</taxon>
        <taxon>Eurotiomycetes</taxon>
        <taxon>Eurotiomycetidae</taxon>
        <taxon>Onygenales</taxon>
        <taxon>Ajellomycetaceae</taxon>
        <taxon>Histoplasma</taxon>
    </lineage>
</organism>
<protein>
    <submittedName>
        <fullName evidence="2">Uncharacterized protein</fullName>
    </submittedName>
</protein>
<name>A0A8H7YG33_AJECA</name>
<dbReference type="VEuPathDB" id="FungiDB:I7I52_07665"/>
<dbReference type="EMBL" id="JAEVHI010000005">
    <property type="protein sequence ID" value="KAG5290601.1"/>
    <property type="molecule type" value="Genomic_DNA"/>
</dbReference>
<evidence type="ECO:0000313" key="2">
    <source>
        <dbReference type="EMBL" id="KAG5290601.1"/>
    </source>
</evidence>
<accession>A0A8H7YG33</accession>
<evidence type="ECO:0000256" key="1">
    <source>
        <dbReference type="SAM" id="Phobius"/>
    </source>
</evidence>
<keyword evidence="1" id="KW-1133">Transmembrane helix</keyword>
<sequence>MLRGAGWTLQQHLIRWRIPIMSEVAVFSFIPRLSYLCSIIVCSAGLGFLICRLVMAAHARYARHSDCQSGIPFP</sequence>
<dbReference type="Proteomes" id="UP000670092">
    <property type="component" value="Unassembled WGS sequence"/>
</dbReference>
<proteinExistence type="predicted"/>
<keyword evidence="1" id="KW-0812">Transmembrane</keyword>
<evidence type="ECO:0000313" key="3">
    <source>
        <dbReference type="Proteomes" id="UP000670092"/>
    </source>
</evidence>
<keyword evidence="1" id="KW-0472">Membrane</keyword>
<gene>
    <name evidence="2" type="ORF">I7I52_07665</name>
</gene>
<reference evidence="2 3" key="1">
    <citation type="submission" date="2021-01" db="EMBL/GenBank/DDBJ databases">
        <title>Chromosome-level genome assembly of a human fungal pathogen reveals clustering of transcriptionally co-regulated genes.</title>
        <authorList>
            <person name="Voorhies M."/>
            <person name="Cohen S."/>
            <person name="Shea T.P."/>
            <person name="Petrus S."/>
            <person name="Munoz J.F."/>
            <person name="Poplawski S."/>
            <person name="Goldman W.E."/>
            <person name="Michael T."/>
            <person name="Cuomo C.A."/>
            <person name="Sil A."/>
            <person name="Beyhan S."/>
        </authorList>
    </citation>
    <scope>NUCLEOTIDE SEQUENCE [LARGE SCALE GENOMIC DNA]</scope>
    <source>
        <strain evidence="2 3">G184AR</strain>
    </source>
</reference>
<feature type="transmembrane region" description="Helical" evidence="1">
    <location>
        <begin position="33"/>
        <end position="55"/>
    </location>
</feature>